<dbReference type="Gene3D" id="1.25.40.390">
    <property type="match status" value="1"/>
</dbReference>
<evidence type="ECO:0000256" key="6">
    <source>
        <dbReference type="SAM" id="SignalP"/>
    </source>
</evidence>
<reference evidence="9 10" key="1">
    <citation type="submission" date="2018-06" db="EMBL/GenBank/DDBJ databases">
        <title>Echinicola strongylocentroti sp. nov., isolated from a sea urchin Strongylocentrotus intermedius.</title>
        <authorList>
            <person name="Bae S.S."/>
        </authorList>
    </citation>
    <scope>NUCLEOTIDE SEQUENCE [LARGE SCALE GENOMIC DNA]</scope>
    <source>
        <strain evidence="9 10">MEBiC08714</strain>
    </source>
</reference>
<evidence type="ECO:0000256" key="2">
    <source>
        <dbReference type="ARBA" id="ARBA00006275"/>
    </source>
</evidence>
<comment type="subcellular location">
    <subcellularLocation>
        <location evidence="1">Cell outer membrane</location>
    </subcellularLocation>
</comment>
<keyword evidence="4" id="KW-0472">Membrane</keyword>
<gene>
    <name evidence="9" type="ORF">DN752_22915</name>
</gene>
<dbReference type="AlphaFoldDB" id="A0A2Z4INT6"/>
<dbReference type="Pfam" id="PF07980">
    <property type="entry name" value="SusD_RagB"/>
    <property type="match status" value="1"/>
</dbReference>
<dbReference type="InterPro" id="IPR011990">
    <property type="entry name" value="TPR-like_helical_dom_sf"/>
</dbReference>
<sequence length="635" mass="71909">MKARILKYFVVLTMMFPMSSCGDYLDVVPDNIAVIEEAFDTRESSLRFLATLYNYLPPFGHYNNNPALAAGDEIEVNDNVARNWSSRRIARGGQNIIAPDLGYWGNNGTVTNLFIALRDCNIFLENVDRPFDLTEDEKIRWIAEAKFLKAYFHFYLMRMYGPMPITRENIDVSSGVDEVRVKRDPVDDVTDYIVELLDEAIPDLPLVIQDTGNELGRITSPIAASIKARVLVTAASPLFNGNTDYSNFVDHDGVQLISSEYDETKWVEAAAACSEAIELAHEAGHQLYRFQQAPSDWSDTTVLKLSIRGSMTERWNDEVIWGGSDSQVSGGFQSWAQAKIANGLTAETRQSAPSTWSPPMRIAEMFYTENGVPMNEDLDYDYANRYEVGTANSAHKHYVRTGFETAKLHLNREPRFYASIGFDGGIWFGHGVKSDDEALFVRGKKGEQSGDLDGRLYSNSGYYAKKMVYYENVQQTSTAGYSARSYPFPIVRLADLYLMYAEALNESSGPAASHEWVDLVRERAGLEGVVTSWANHSNNPDKPTTQEGMRDIIQQERLIELCFEGIRFWDLRRWKKASEYLNSDIRGWNSQGETTDTYYQVTSLGTYKFLSRDYLWPIAEEDMIANSNLVQNPGW</sequence>
<proteinExistence type="inferred from homology"/>
<dbReference type="KEGG" id="est:DN752_22915"/>
<dbReference type="GO" id="GO:0009279">
    <property type="term" value="C:cell outer membrane"/>
    <property type="evidence" value="ECO:0007669"/>
    <property type="project" value="UniProtKB-SubCell"/>
</dbReference>
<dbReference type="SUPFAM" id="SSF48452">
    <property type="entry name" value="TPR-like"/>
    <property type="match status" value="1"/>
</dbReference>
<comment type="similarity">
    <text evidence="2">Belongs to the SusD family.</text>
</comment>
<feature type="domain" description="SusD-like N-terminal" evidence="8">
    <location>
        <begin position="23"/>
        <end position="230"/>
    </location>
</feature>
<name>A0A2Z4INT6_9BACT</name>
<organism evidence="9 10">
    <name type="scientific">Echinicola strongylocentroti</name>
    <dbReference type="NCBI Taxonomy" id="1795355"/>
    <lineage>
        <taxon>Bacteria</taxon>
        <taxon>Pseudomonadati</taxon>
        <taxon>Bacteroidota</taxon>
        <taxon>Cytophagia</taxon>
        <taxon>Cytophagales</taxon>
        <taxon>Cyclobacteriaceae</taxon>
        <taxon>Echinicola</taxon>
    </lineage>
</organism>
<accession>A0A2Z4INT6</accession>
<dbReference type="EMBL" id="CP030041">
    <property type="protein sequence ID" value="AWW32762.1"/>
    <property type="molecule type" value="Genomic_DNA"/>
</dbReference>
<feature type="signal peptide" evidence="6">
    <location>
        <begin position="1"/>
        <end position="22"/>
    </location>
</feature>
<keyword evidence="3 6" id="KW-0732">Signal</keyword>
<keyword evidence="10" id="KW-1185">Reference proteome</keyword>
<evidence type="ECO:0000256" key="5">
    <source>
        <dbReference type="ARBA" id="ARBA00023237"/>
    </source>
</evidence>
<evidence type="ECO:0000256" key="3">
    <source>
        <dbReference type="ARBA" id="ARBA00022729"/>
    </source>
</evidence>
<keyword evidence="5" id="KW-0998">Cell outer membrane</keyword>
<evidence type="ECO:0000256" key="4">
    <source>
        <dbReference type="ARBA" id="ARBA00023136"/>
    </source>
</evidence>
<feature type="domain" description="RagB/SusD" evidence="7">
    <location>
        <begin position="318"/>
        <end position="635"/>
    </location>
</feature>
<dbReference type="InterPro" id="IPR012944">
    <property type="entry name" value="SusD_RagB_dom"/>
</dbReference>
<evidence type="ECO:0000313" key="9">
    <source>
        <dbReference type="EMBL" id="AWW32762.1"/>
    </source>
</evidence>
<evidence type="ECO:0000259" key="8">
    <source>
        <dbReference type="Pfam" id="PF14322"/>
    </source>
</evidence>
<evidence type="ECO:0000259" key="7">
    <source>
        <dbReference type="Pfam" id="PF07980"/>
    </source>
</evidence>
<dbReference type="InterPro" id="IPR033985">
    <property type="entry name" value="SusD-like_N"/>
</dbReference>
<dbReference type="Pfam" id="PF14322">
    <property type="entry name" value="SusD-like_3"/>
    <property type="match status" value="1"/>
</dbReference>
<evidence type="ECO:0000313" key="10">
    <source>
        <dbReference type="Proteomes" id="UP000248688"/>
    </source>
</evidence>
<dbReference type="Proteomes" id="UP000248688">
    <property type="component" value="Chromosome"/>
</dbReference>
<protein>
    <submittedName>
        <fullName evidence="9">RagB/SusD family nutrient uptake outer membrane protein</fullName>
    </submittedName>
</protein>
<evidence type="ECO:0000256" key="1">
    <source>
        <dbReference type="ARBA" id="ARBA00004442"/>
    </source>
</evidence>
<feature type="chain" id="PRO_5016259618" evidence="6">
    <location>
        <begin position="23"/>
        <end position="635"/>
    </location>
</feature>
<dbReference type="OrthoDB" id="621018at2"/>